<dbReference type="Proteomes" id="UP000422736">
    <property type="component" value="Chromosome 8"/>
</dbReference>
<dbReference type="InterPro" id="IPR000644">
    <property type="entry name" value="CBS_dom"/>
</dbReference>
<dbReference type="InterPro" id="IPR051257">
    <property type="entry name" value="Diverse_CBS-Domain"/>
</dbReference>
<keyword evidence="1 2" id="KW-0129">CBS domain</keyword>
<evidence type="ECO:0000313" key="5">
    <source>
        <dbReference type="Proteomes" id="UP000422736"/>
    </source>
</evidence>
<accession>A0ABX6F137</accession>
<proteinExistence type="predicted"/>
<keyword evidence="5" id="KW-1185">Reference proteome</keyword>
<feature type="domain" description="CBS" evidence="3">
    <location>
        <begin position="14"/>
        <end position="70"/>
    </location>
</feature>
<dbReference type="PANTHER" id="PTHR43080:SF2">
    <property type="entry name" value="CBS DOMAIN-CONTAINING PROTEIN"/>
    <property type="match status" value="1"/>
</dbReference>
<name>A0ABX6F137_KLUMA</name>
<evidence type="ECO:0000259" key="3">
    <source>
        <dbReference type="PROSITE" id="PS51371"/>
    </source>
</evidence>
<dbReference type="SMART" id="SM00116">
    <property type="entry name" value="CBS"/>
    <property type="match status" value="4"/>
</dbReference>
<sequence length="584" mass="64807">MGLEMGIPTVANLPLEQPLFCSGDDSIHSVAKIMMSKRKYCVLVKENDVVEGIVTTKDLAFRQGATARDVLSRTPVLTPSSMQVSAALQLMVEKKIRHLPIVAPGTDQIVGILDITKCFHQAMRRLEIMAQDSMKLNNALQDVIENEATITRQKVLQDIATLIESMETPVLESILDSELYNTTPLFASPTTTVADAIKMMSDNNSTAVLVHDSSMKSNSKSSHDCNIIGIFTSKDFVCRVLSQGVGVDPSKFTLTRVMTTRPNFAFKSLGIHSALRMMYEGHFLNLPVIDDTGNILGLISVLQLTHAALSSQLATRSRISGSQSTIDEPYLKISSVESPSESMEVGKDSDFNERATVFSLDNEIPNLSMNYFWKSFDVSDNESASSSQLSLVDLSQTVNNFNAGKGVQEHFSGRRSSTLLQKKFFENGKPSKCRLKVTVLKEDGKNHQYVLGSMKFKTASAPNPESNTLKEIVEKAKDTFDIGIESQSAYSVKYMNVEVTNNEKLYEIYNEFICVNGSRHYMPLLCIANQKKTGLLYKTRQLFATAITPISAIFQTQFQIQSWKIYMQACIVFFTGIMVGKVLK</sequence>
<feature type="domain" description="CBS" evidence="3">
    <location>
        <begin position="71"/>
        <end position="128"/>
    </location>
</feature>
<evidence type="ECO:0000313" key="4">
    <source>
        <dbReference type="EMBL" id="QGN17766.1"/>
    </source>
</evidence>
<reference evidence="4 5" key="1">
    <citation type="submission" date="2016-03" db="EMBL/GenBank/DDBJ databases">
        <title>How can Kluyveromyces marxianus grow so fast - potential evolutionary course in Saccharomyces Complex revealed by comparative genomics.</title>
        <authorList>
            <person name="Mo W."/>
            <person name="Lu W."/>
            <person name="Yang X."/>
            <person name="Qi J."/>
            <person name="Lv H."/>
        </authorList>
    </citation>
    <scope>NUCLEOTIDE SEQUENCE [LARGE SCALE GENOMIC DNA]</scope>
    <source>
        <strain evidence="4 5">FIM1</strain>
    </source>
</reference>
<dbReference type="EMBL" id="CP015060">
    <property type="protein sequence ID" value="QGN17766.1"/>
    <property type="molecule type" value="Genomic_DNA"/>
</dbReference>
<organism evidence="4 5">
    <name type="scientific">Kluyveromyces marxianus</name>
    <name type="common">Yeast</name>
    <name type="synonym">Candida kefyr</name>
    <dbReference type="NCBI Taxonomy" id="4911"/>
    <lineage>
        <taxon>Eukaryota</taxon>
        <taxon>Fungi</taxon>
        <taxon>Dikarya</taxon>
        <taxon>Ascomycota</taxon>
        <taxon>Saccharomycotina</taxon>
        <taxon>Saccharomycetes</taxon>
        <taxon>Saccharomycetales</taxon>
        <taxon>Saccharomycetaceae</taxon>
        <taxon>Kluyveromyces</taxon>
    </lineage>
</organism>
<dbReference type="CDD" id="cd17782">
    <property type="entry name" value="CBS_pair_MUG70_2"/>
    <property type="match status" value="1"/>
</dbReference>
<evidence type="ECO:0000256" key="1">
    <source>
        <dbReference type="ARBA" id="ARBA00023122"/>
    </source>
</evidence>
<dbReference type="Gene3D" id="3.10.580.10">
    <property type="entry name" value="CBS-domain"/>
    <property type="match status" value="2"/>
</dbReference>
<gene>
    <name evidence="4" type="ORF">FIM1_4975</name>
</gene>
<feature type="domain" description="CBS" evidence="3">
    <location>
        <begin position="180"/>
        <end position="250"/>
    </location>
</feature>
<dbReference type="PROSITE" id="PS51371">
    <property type="entry name" value="CBS"/>
    <property type="match status" value="4"/>
</dbReference>
<evidence type="ECO:0000256" key="2">
    <source>
        <dbReference type="PROSITE-ProRule" id="PRU00703"/>
    </source>
</evidence>
<dbReference type="Pfam" id="PF00571">
    <property type="entry name" value="CBS"/>
    <property type="match status" value="4"/>
</dbReference>
<feature type="domain" description="CBS" evidence="3">
    <location>
        <begin position="258"/>
        <end position="315"/>
    </location>
</feature>
<dbReference type="SUPFAM" id="SSF54631">
    <property type="entry name" value="CBS-domain pair"/>
    <property type="match status" value="2"/>
</dbReference>
<protein>
    <recommendedName>
        <fullName evidence="3">CBS domain-containing protein</fullName>
    </recommendedName>
</protein>
<dbReference type="InterPro" id="IPR046342">
    <property type="entry name" value="CBS_dom_sf"/>
</dbReference>
<dbReference type="PANTHER" id="PTHR43080">
    <property type="entry name" value="CBS DOMAIN-CONTAINING PROTEIN CBSX3, MITOCHONDRIAL"/>
    <property type="match status" value="1"/>
</dbReference>